<evidence type="ECO:0000256" key="5">
    <source>
        <dbReference type="ARBA" id="ARBA00023136"/>
    </source>
</evidence>
<dbReference type="InterPro" id="IPR036942">
    <property type="entry name" value="Beta-barrel_TonB_sf"/>
</dbReference>
<dbReference type="Gene3D" id="2.40.170.20">
    <property type="entry name" value="TonB-dependent receptor, beta-barrel domain"/>
    <property type="match status" value="1"/>
</dbReference>
<evidence type="ECO:0000256" key="2">
    <source>
        <dbReference type="ARBA" id="ARBA00022448"/>
    </source>
</evidence>
<dbReference type="Gene3D" id="2.170.130.10">
    <property type="entry name" value="TonB-dependent receptor, plug domain"/>
    <property type="match status" value="1"/>
</dbReference>
<dbReference type="InterPro" id="IPR023996">
    <property type="entry name" value="TonB-dep_OMP_SusC/RagA"/>
</dbReference>
<feature type="domain" description="TonB-dependent receptor plug" evidence="8">
    <location>
        <begin position="117"/>
        <end position="224"/>
    </location>
</feature>
<dbReference type="InterPro" id="IPR023997">
    <property type="entry name" value="TonB-dep_OMP_SusC/RagA_CS"/>
</dbReference>
<evidence type="ECO:0000256" key="6">
    <source>
        <dbReference type="ARBA" id="ARBA00023237"/>
    </source>
</evidence>
<evidence type="ECO:0000313" key="9">
    <source>
        <dbReference type="EMBL" id="KAA6347209.1"/>
    </source>
</evidence>
<dbReference type="Pfam" id="PF07715">
    <property type="entry name" value="Plug"/>
    <property type="match status" value="1"/>
</dbReference>
<keyword evidence="2" id="KW-0813">Transport</keyword>
<reference evidence="9" key="1">
    <citation type="submission" date="2019-03" db="EMBL/GenBank/DDBJ databases">
        <title>Single cell metagenomics reveals metabolic interactions within the superorganism composed of flagellate Streblomastix strix and complex community of Bacteroidetes bacteria on its surface.</title>
        <authorList>
            <person name="Treitli S.C."/>
            <person name="Kolisko M."/>
            <person name="Husnik F."/>
            <person name="Keeling P."/>
            <person name="Hampl V."/>
        </authorList>
    </citation>
    <scope>NUCLEOTIDE SEQUENCE</scope>
    <source>
        <strain evidence="9">STM</strain>
    </source>
</reference>
<dbReference type="Pfam" id="PF13715">
    <property type="entry name" value="CarbopepD_reg_2"/>
    <property type="match status" value="1"/>
</dbReference>
<dbReference type="SUPFAM" id="SSF56935">
    <property type="entry name" value="Porins"/>
    <property type="match status" value="1"/>
</dbReference>
<dbReference type="InterPro" id="IPR012910">
    <property type="entry name" value="Plug_dom"/>
</dbReference>
<evidence type="ECO:0000259" key="7">
    <source>
        <dbReference type="Pfam" id="PF00593"/>
    </source>
</evidence>
<dbReference type="NCBIfam" id="TIGR04056">
    <property type="entry name" value="OMP_RagA_SusC"/>
    <property type="match status" value="1"/>
</dbReference>
<dbReference type="InterPro" id="IPR039426">
    <property type="entry name" value="TonB-dep_rcpt-like"/>
</dbReference>
<evidence type="ECO:0000256" key="1">
    <source>
        <dbReference type="ARBA" id="ARBA00004571"/>
    </source>
</evidence>
<evidence type="ECO:0000256" key="3">
    <source>
        <dbReference type="ARBA" id="ARBA00022692"/>
    </source>
</evidence>
<organism evidence="9">
    <name type="scientific">termite gut metagenome</name>
    <dbReference type="NCBI Taxonomy" id="433724"/>
    <lineage>
        <taxon>unclassified sequences</taxon>
        <taxon>metagenomes</taxon>
        <taxon>organismal metagenomes</taxon>
    </lineage>
</organism>
<dbReference type="EMBL" id="SNRY01000103">
    <property type="protein sequence ID" value="KAA6347209.1"/>
    <property type="molecule type" value="Genomic_DNA"/>
</dbReference>
<dbReference type="InterPro" id="IPR008969">
    <property type="entry name" value="CarboxyPept-like_regulatory"/>
</dbReference>
<dbReference type="GO" id="GO:0009279">
    <property type="term" value="C:cell outer membrane"/>
    <property type="evidence" value="ECO:0007669"/>
    <property type="project" value="UniProtKB-SubCell"/>
</dbReference>
<protein>
    <submittedName>
        <fullName evidence="9">TonB-dependent receptor SusC</fullName>
    </submittedName>
</protein>
<dbReference type="AlphaFoldDB" id="A0A5J4SM20"/>
<keyword evidence="6" id="KW-0998">Cell outer membrane</keyword>
<dbReference type="FunFam" id="2.170.130.10:FF:000008">
    <property type="entry name" value="SusC/RagA family TonB-linked outer membrane protein"/>
    <property type="match status" value="1"/>
</dbReference>
<dbReference type="Pfam" id="PF00593">
    <property type="entry name" value="TonB_dep_Rec_b-barrel"/>
    <property type="match status" value="1"/>
</dbReference>
<comment type="subcellular location">
    <subcellularLocation>
        <location evidence="1">Cell outer membrane</location>
        <topology evidence="1">Multi-pass membrane protein</topology>
    </subcellularLocation>
</comment>
<accession>A0A5J4SM20</accession>
<gene>
    <name evidence="9" type="ORF">EZS27_005314</name>
</gene>
<evidence type="ECO:0000259" key="8">
    <source>
        <dbReference type="Pfam" id="PF07715"/>
    </source>
</evidence>
<dbReference type="InterPro" id="IPR000531">
    <property type="entry name" value="Beta-barrel_TonB"/>
</dbReference>
<feature type="domain" description="TonB-dependent receptor-like beta-barrel" evidence="7">
    <location>
        <begin position="388"/>
        <end position="756"/>
    </location>
</feature>
<comment type="caution">
    <text evidence="9">The sequence shown here is derived from an EMBL/GenBank/DDBJ whole genome shotgun (WGS) entry which is preliminary data.</text>
</comment>
<keyword evidence="9" id="KW-0675">Receptor</keyword>
<dbReference type="PROSITE" id="PS52016">
    <property type="entry name" value="TONB_DEPENDENT_REC_3"/>
    <property type="match status" value="1"/>
</dbReference>
<sequence length="1016" mass="113652">MKNDYLKTVKLLLCFLTVPLCLSAQTVSVKGTIKDARGETLIGVNVIEQGTSNGTITDVKGTYNLTVQQNAVLEFSYIGYIPQSIPLRGRTVIDVALAEDNKQLEEVVVVGYGTQRKIDITGAISSVGEQTIREVPVANISQAMQGRIAGVSVQQTSTRPGQTPQLRIRGTRSLTASNDPLMIIDGMPFEGTINDLDPENIKSLEILKDASSTAIYGARGANGVIIITTYRGIETKKPDVIYNGYFGLGAAAKRYTLYSPEEFLELRRESRYNSGNLYADEQANYDAGITTDWQDLMYKTANKTNHEVSVISGNERTQVSFGGGYYKETAIVPGPNFQRFSIRGTLDQKINDRVKLGMNILNTYGITDGESADLMYSILTLTPYTSPYNADGSINVAPRFKYNSDEMRNPLMINETDLWKEQRRRYNSFNTFYFEVNILDGLRYRANAGFNYYHDNYGSYFNSETPMKNGGLSEANVNNKTGWGYMIDNLLYYDKIVNEKHRLGFTGLFGVQENTSFNTWATGKDMVADYIYYYNLGLSNTPINIDPRRQSYSNRRMVSYMLRGNYAFNDKYMLALTGRFDGSSVLAPGHQWHFYKSVSAGWNINREGFLADVTWLDNLKIRGGYGETSNEAIAPYSTIAQLTPNYYNFGTTNANGYYTMNVGNKELGWEYTDAFSLGLDFGFINNRITGSIDLYLQNTHDLLLNQVLPSSTGILSPYLTNVGKTRNKGIEITLHTVNLQNLGGFTWDMDVNFAINRSKIVSLNSGVDKIENSGWFVGYPVDVIYDYKQIGIWQLGEEDEAAVYGASPGRQHIEDVNQDGKLTDLDKQVIGTFEPDFEFGLTNHFSYKGIDLTVVSYGKVGGMLVSAIHQGQSYVNQMNGRRNGIKVNYWTESNPSNDFPGVRGNGDYPPYPSALGYFDASYFKIRTITLGYDLPKKWIKPVGLSGVRPYFTIDNVCVLFSPYVDKYGGLDPEPTGYGSQTRINGYSYAIAQDRQLTIGPAIPPSRYFIFGLNLKF</sequence>
<keyword evidence="5" id="KW-0472">Membrane</keyword>
<dbReference type="InterPro" id="IPR037066">
    <property type="entry name" value="Plug_dom_sf"/>
</dbReference>
<name>A0A5J4SM20_9ZZZZ</name>
<proteinExistence type="predicted"/>
<keyword evidence="4" id="KW-0798">TonB box</keyword>
<evidence type="ECO:0000256" key="4">
    <source>
        <dbReference type="ARBA" id="ARBA00023077"/>
    </source>
</evidence>
<keyword evidence="3" id="KW-0812">Transmembrane</keyword>
<dbReference type="SUPFAM" id="SSF49464">
    <property type="entry name" value="Carboxypeptidase regulatory domain-like"/>
    <property type="match status" value="1"/>
</dbReference>
<dbReference type="NCBIfam" id="TIGR04057">
    <property type="entry name" value="SusC_RagA_signa"/>
    <property type="match status" value="1"/>
</dbReference>